<accession>A0A5S6QA84</accession>
<feature type="region of interest" description="Disordered" evidence="2">
    <location>
        <begin position="282"/>
        <end position="318"/>
    </location>
</feature>
<comment type="subcellular location">
    <subcellularLocation>
        <location evidence="1">Nucleus</location>
    </subcellularLocation>
</comment>
<keyword evidence="1" id="KW-0677">Repeat</keyword>
<evidence type="ECO:0000256" key="1">
    <source>
        <dbReference type="RuleBase" id="RU364107"/>
    </source>
</evidence>
<dbReference type="GO" id="GO:1990414">
    <property type="term" value="P:replication-born double-strand break repair via sister chromatid exchange"/>
    <property type="evidence" value="ECO:0007669"/>
    <property type="project" value="TreeGrafter"/>
</dbReference>
<dbReference type="GO" id="GO:0090694">
    <property type="term" value="C:Scc2-Scc4 cohesin loading complex"/>
    <property type="evidence" value="ECO:0007669"/>
    <property type="project" value="TreeGrafter"/>
</dbReference>
<dbReference type="Proteomes" id="UP000046395">
    <property type="component" value="Unassembled WGS sequence"/>
</dbReference>
<feature type="compositionally biased region" description="Polar residues" evidence="2">
    <location>
        <begin position="282"/>
        <end position="292"/>
    </location>
</feature>
<dbReference type="WBParaSite" id="TMUE_1000004000.1">
    <property type="protein sequence ID" value="TMUE_1000004000.1"/>
    <property type="gene ID" value="WBGene00293522"/>
</dbReference>
<feature type="compositionally biased region" description="Basic residues" evidence="2">
    <location>
        <begin position="365"/>
        <end position="382"/>
    </location>
</feature>
<reference evidence="5" key="1">
    <citation type="submission" date="2019-12" db="UniProtKB">
        <authorList>
            <consortium name="WormBaseParasite"/>
        </authorList>
    </citation>
    <scope>IDENTIFICATION</scope>
</reference>
<comment type="similarity">
    <text evidence="1">Belongs to the SCC2/Nipped-B family.</text>
</comment>
<feature type="compositionally biased region" description="Low complexity" evidence="2">
    <location>
        <begin position="383"/>
        <end position="395"/>
    </location>
</feature>
<dbReference type="GO" id="GO:0010468">
    <property type="term" value="P:regulation of gene expression"/>
    <property type="evidence" value="ECO:0007669"/>
    <property type="project" value="InterPro"/>
</dbReference>
<dbReference type="STRING" id="70415.A0A5S6QA84"/>
<dbReference type="InterPro" id="IPR033031">
    <property type="entry name" value="Scc2/Nipped-B"/>
</dbReference>
<evidence type="ECO:0000313" key="4">
    <source>
        <dbReference type="Proteomes" id="UP000046395"/>
    </source>
</evidence>
<dbReference type="GO" id="GO:0003682">
    <property type="term" value="F:chromatin binding"/>
    <property type="evidence" value="ECO:0007669"/>
    <property type="project" value="TreeGrafter"/>
</dbReference>
<evidence type="ECO:0000259" key="3">
    <source>
        <dbReference type="Pfam" id="PF12830"/>
    </source>
</evidence>
<dbReference type="InterPro" id="IPR024986">
    <property type="entry name" value="Nipped-B_C"/>
</dbReference>
<protein>
    <recommendedName>
        <fullName evidence="1">Nipped-B protein</fullName>
    </recommendedName>
</protein>
<keyword evidence="4" id="KW-1185">Reference proteome</keyword>
<feature type="domain" description="Sister chromatid cohesion C-terminal" evidence="3">
    <location>
        <begin position="1"/>
        <end position="131"/>
    </location>
</feature>
<keyword evidence="1" id="KW-0131">Cell cycle</keyword>
<sequence>MTTDPVKKICTSSSNILKEIDSKYAGFVQMKSMEGMRQSYRLHSVLQGRTKKSVRGFTETNGAYQALNALLYTVIRNNKQHRRCFLRSLLQLFDEVGKTSLHELIYIADNLATFPYQTIDEPLFIIHNIDLIISVTGSTLLQNFQSLLLPTASNDEEEEESIESVMERLPPDTHALKECIDTSQGIVVLLMLNQHLKESFGITDSKLQEYSPNESSKQYDKSSTRRNVGAFQPRYALEYLDKENSGELPSGYDSHWLCKLYIDFKQLMMSFDVSTTFEESNTSKSLFASSEEPTAPMLEEDSNPKCMSSFEDHLSGPSSQQRIILTIHRVDNKKAENTFADVMRSSRTPVSAFAVSLGSKLSSPGKKKRKSGDAKKLKKRKISVLSGSESDSSYSIGLEDSNCA</sequence>
<dbReference type="GO" id="GO:0071169">
    <property type="term" value="P:establishment of protein localization to chromatin"/>
    <property type="evidence" value="ECO:0007669"/>
    <property type="project" value="TreeGrafter"/>
</dbReference>
<dbReference type="PANTHER" id="PTHR21704">
    <property type="entry name" value="NIPPED-B-LIKE PROTEIN DELANGIN SCC2-RELATED"/>
    <property type="match status" value="1"/>
</dbReference>
<dbReference type="GO" id="GO:0034087">
    <property type="term" value="P:establishment of mitotic sister chromatid cohesion"/>
    <property type="evidence" value="ECO:0007669"/>
    <property type="project" value="TreeGrafter"/>
</dbReference>
<name>A0A5S6QA84_TRIMR</name>
<proteinExistence type="inferred from homology"/>
<evidence type="ECO:0000256" key="2">
    <source>
        <dbReference type="SAM" id="MobiDB-lite"/>
    </source>
</evidence>
<dbReference type="PANTHER" id="PTHR21704:SF18">
    <property type="entry name" value="NIPPED-B-LIKE PROTEIN"/>
    <property type="match status" value="1"/>
</dbReference>
<keyword evidence="1" id="KW-0539">Nucleus</keyword>
<evidence type="ECO:0000313" key="5">
    <source>
        <dbReference type="WBParaSite" id="TMUE_1000004000.1"/>
    </source>
</evidence>
<dbReference type="GO" id="GO:0061775">
    <property type="term" value="F:cohesin loader activity"/>
    <property type="evidence" value="ECO:0007669"/>
    <property type="project" value="InterPro"/>
</dbReference>
<feature type="region of interest" description="Disordered" evidence="2">
    <location>
        <begin position="358"/>
        <end position="404"/>
    </location>
</feature>
<dbReference type="Pfam" id="PF12830">
    <property type="entry name" value="Nipped-B_C"/>
    <property type="match status" value="1"/>
</dbReference>
<dbReference type="AlphaFoldDB" id="A0A5S6QA84"/>
<dbReference type="GO" id="GO:0140588">
    <property type="term" value="P:chromatin looping"/>
    <property type="evidence" value="ECO:0007669"/>
    <property type="project" value="InterPro"/>
</dbReference>
<organism evidence="4 5">
    <name type="scientific">Trichuris muris</name>
    <name type="common">Mouse whipworm</name>
    <dbReference type="NCBI Taxonomy" id="70415"/>
    <lineage>
        <taxon>Eukaryota</taxon>
        <taxon>Metazoa</taxon>
        <taxon>Ecdysozoa</taxon>
        <taxon>Nematoda</taxon>
        <taxon>Enoplea</taxon>
        <taxon>Dorylaimia</taxon>
        <taxon>Trichinellida</taxon>
        <taxon>Trichuridae</taxon>
        <taxon>Trichuris</taxon>
    </lineage>
</organism>